<proteinExistence type="predicted"/>
<dbReference type="GO" id="GO:0005524">
    <property type="term" value="F:ATP binding"/>
    <property type="evidence" value="ECO:0007669"/>
    <property type="project" value="UniProtKB-KW"/>
</dbReference>
<organism evidence="7 8">
    <name type="scientific">Aminomonas paucivorans DSM 12260</name>
    <dbReference type="NCBI Taxonomy" id="584708"/>
    <lineage>
        <taxon>Bacteria</taxon>
        <taxon>Thermotogati</taxon>
        <taxon>Synergistota</taxon>
        <taxon>Synergistia</taxon>
        <taxon>Synergistales</taxon>
        <taxon>Synergistaceae</taxon>
        <taxon>Aminomonas</taxon>
    </lineage>
</organism>
<dbReference type="EC" id="2.4.2.52" evidence="2"/>
<gene>
    <name evidence="7" type="ORF">Apau_0981</name>
</gene>
<dbReference type="EMBL" id="CM001022">
    <property type="protein sequence ID" value="EFQ23408.1"/>
    <property type="molecule type" value="Genomic_DNA"/>
</dbReference>
<dbReference type="PANTHER" id="PTHR30201">
    <property type="entry name" value="TRIPHOSPHORIBOSYL-DEPHOSPHO-COA SYNTHASE"/>
    <property type="match status" value="1"/>
</dbReference>
<dbReference type="eggNOG" id="COG1767">
    <property type="taxonomic scope" value="Bacteria"/>
</dbReference>
<accession>E3CWV8</accession>
<keyword evidence="7" id="KW-0328">Glycosyltransferase</keyword>
<evidence type="ECO:0000256" key="6">
    <source>
        <dbReference type="SAM" id="MobiDB-lite"/>
    </source>
</evidence>
<dbReference type="InterPro" id="IPR002736">
    <property type="entry name" value="CitG"/>
</dbReference>
<dbReference type="GO" id="GO:0016757">
    <property type="term" value="F:glycosyltransferase activity"/>
    <property type="evidence" value="ECO:0007669"/>
    <property type="project" value="UniProtKB-KW"/>
</dbReference>
<dbReference type="STRING" id="584708.Apau_0981"/>
<evidence type="ECO:0000256" key="2">
    <source>
        <dbReference type="ARBA" id="ARBA00012074"/>
    </source>
</evidence>
<dbReference type="GO" id="GO:0051191">
    <property type="term" value="P:prosthetic group biosynthetic process"/>
    <property type="evidence" value="ECO:0007669"/>
    <property type="project" value="TreeGrafter"/>
</dbReference>
<dbReference type="RefSeq" id="WP_006300589.1">
    <property type="nucleotide sequence ID" value="NZ_CM001022.1"/>
</dbReference>
<dbReference type="PaxDb" id="584708-Apau_0981"/>
<evidence type="ECO:0000313" key="8">
    <source>
        <dbReference type="Proteomes" id="UP000005096"/>
    </source>
</evidence>
<sequence length="334" mass="35539">MNASPHGGMTAPQNRTMTPDPRSVKTGVTLETLLGALASEATAAEILVSPKPGLVDPRDSGCHKDMDWTTFLLSAAALAPHWGPQARPGLEGDPPSSAFPLLRERGRLMERDMFAATGGVNTHKGLIFALSLWLYAAGHTLRRGQLGTPETLGALAGSPVAGCVERELHPLRETLPPRPLTHGERLFLEHGVTGIRGEAERGFPGVVHRGLPALREARSAGASRNDAALAALLALMSSCEDSNVIHRGGYPFWVGPYLQEVARAREAFDPPRGNHEALLPLDRLLRAHRVSPGGAADLLACTLFVDPLLSPLAANPFRCIFKGNILTEKGGCSP</sequence>
<evidence type="ECO:0000256" key="4">
    <source>
        <dbReference type="ARBA" id="ARBA00022741"/>
    </source>
</evidence>
<keyword evidence="8" id="KW-1185">Reference proteome</keyword>
<evidence type="ECO:0000256" key="5">
    <source>
        <dbReference type="ARBA" id="ARBA00022840"/>
    </source>
</evidence>
<feature type="region of interest" description="Disordered" evidence="6">
    <location>
        <begin position="1"/>
        <end position="23"/>
    </location>
</feature>
<keyword evidence="3 7" id="KW-0808">Transferase</keyword>
<dbReference type="AlphaFoldDB" id="E3CWV8"/>
<evidence type="ECO:0000313" key="7">
    <source>
        <dbReference type="EMBL" id="EFQ23408.1"/>
    </source>
</evidence>
<dbReference type="Proteomes" id="UP000005096">
    <property type="component" value="Chromosome"/>
</dbReference>
<evidence type="ECO:0000256" key="3">
    <source>
        <dbReference type="ARBA" id="ARBA00022679"/>
    </source>
</evidence>
<evidence type="ECO:0000256" key="1">
    <source>
        <dbReference type="ARBA" id="ARBA00001210"/>
    </source>
</evidence>
<name>E3CWV8_9BACT</name>
<dbReference type="HOGENOM" id="CLU_056179_1_0_0"/>
<keyword evidence="4" id="KW-0547">Nucleotide-binding</keyword>
<dbReference type="PANTHER" id="PTHR30201:SF2">
    <property type="entry name" value="2-(5''-TRIPHOSPHORIBOSYL)-3'-DEPHOSPHOCOENZYME-A SYNTHASE"/>
    <property type="match status" value="1"/>
</dbReference>
<dbReference type="Pfam" id="PF01874">
    <property type="entry name" value="CitG"/>
    <property type="match status" value="1"/>
</dbReference>
<reference evidence="7 8" key="1">
    <citation type="journal article" date="2010" name="Stand. Genomic Sci.">
        <title>Non-contiguous finished genome sequence of Aminomonas paucivorans type strain (GLU-3).</title>
        <authorList>
            <person name="Pitluck S."/>
            <person name="Yasawong M."/>
            <person name="Held B."/>
            <person name="Lapidus A."/>
            <person name="Nolan M."/>
            <person name="Copeland A."/>
            <person name="Lucas S."/>
            <person name="Del Rio T.G."/>
            <person name="Tice H."/>
            <person name="Cheng J.F."/>
            <person name="Chertkov O."/>
            <person name="Goodwin L."/>
            <person name="Tapia R."/>
            <person name="Han C."/>
            <person name="Liolios K."/>
            <person name="Ivanova N."/>
            <person name="Mavromatis K."/>
            <person name="Ovchinnikova G."/>
            <person name="Pati A."/>
            <person name="Chen A."/>
            <person name="Palaniappan K."/>
            <person name="Land M."/>
            <person name="Hauser L."/>
            <person name="Chang Y.J."/>
            <person name="Jeffries C.D."/>
            <person name="Pukall R."/>
            <person name="Spring S."/>
            <person name="Rohde M."/>
            <person name="Sikorski J."/>
            <person name="Goker M."/>
            <person name="Woyke T."/>
            <person name="Bristow J."/>
            <person name="Eisen J.A."/>
            <person name="Markowitz V."/>
            <person name="Hugenholtz P."/>
            <person name="Kyrpides N.C."/>
            <person name="Klenk H.P."/>
        </authorList>
    </citation>
    <scope>NUCLEOTIDE SEQUENCE [LARGE SCALE GENOMIC DNA]</scope>
    <source>
        <strain evidence="7 8">DSM 12260</strain>
    </source>
</reference>
<comment type="catalytic activity">
    <reaction evidence="1">
        <text>3'-dephospho-CoA + ATP = 2'-(5''-triphospho-alpha-D-ribosyl)-3'-dephospho-CoA + adenine</text>
        <dbReference type="Rhea" id="RHEA:15117"/>
        <dbReference type="ChEBI" id="CHEBI:16708"/>
        <dbReference type="ChEBI" id="CHEBI:30616"/>
        <dbReference type="ChEBI" id="CHEBI:57328"/>
        <dbReference type="ChEBI" id="CHEBI:61378"/>
        <dbReference type="EC" id="2.4.2.52"/>
    </reaction>
</comment>
<dbReference type="GO" id="GO:0046917">
    <property type="term" value="F:triphosphoribosyl-dephospho-CoA synthase activity"/>
    <property type="evidence" value="ECO:0007669"/>
    <property type="project" value="UniProtKB-EC"/>
</dbReference>
<dbReference type="Gene3D" id="1.10.4200.10">
    <property type="entry name" value="Triphosphoribosyl-dephospho-CoA protein"/>
    <property type="match status" value="2"/>
</dbReference>
<keyword evidence="5" id="KW-0067">ATP-binding</keyword>
<protein>
    <recommendedName>
        <fullName evidence="2">triphosphoribosyl-dephospho-CoA synthase</fullName>
        <ecNumber evidence="2">2.4.2.52</ecNumber>
    </recommendedName>
</protein>